<dbReference type="Pfam" id="PF18911">
    <property type="entry name" value="PKD_4"/>
    <property type="match status" value="1"/>
</dbReference>
<dbReference type="GO" id="GO:0004252">
    <property type="term" value="F:serine-type endopeptidase activity"/>
    <property type="evidence" value="ECO:0007669"/>
    <property type="project" value="UniProtKB-UniRule"/>
</dbReference>
<keyword evidence="2 5" id="KW-0645">Protease</keyword>
<dbReference type="Proteomes" id="UP000614216">
    <property type="component" value="Unassembled WGS sequence"/>
</dbReference>
<dbReference type="Gene3D" id="3.40.50.200">
    <property type="entry name" value="Peptidase S8/S53 domain"/>
    <property type="match status" value="1"/>
</dbReference>
<sequence>MSKQQEYNPSIIIVKLKPASIARAKGGETSLKSLPVFSKVKISNIEPALSYIKDINEAARSGEKPHPLANIYKLTIKPDEKVIDVINNLLAHDEVIYAEPYFEHKPLLTPNDPEAKPDVGRQTYLSLINAYDAWTIEQGDTTVVIAILDTGTELNHEDIKDNISYNYQDPINGVDDDGDGLIDNFQGWDIANNDNIPEADTDEHGLLVSGLSGASTNNEIGIAGTGYRSRIMPIKIFLSGYGSFRNGYEAIALAADLGCKVINLSWGSANSYSKFGQDIINYAVLEKDAAVVAAAGNTNDFLDFYPASFDNVISVGATTIFDEKPTWSTYSYNIDIVAPGQDIYSTRKGNSYGFSLGTSLSTPLVAGTLALLRARFPNLTALQIMERVRVTADDIYDKPANQPFKGQMGKGRLNMLNALTDNLSPSVRITQIDYDNGIGHYAFYGDTLTITTELTNFLSKTTTSATSTLSSPSPYVTILDEKFEFGSIQTLGTKTNTNSPFKVLLHNDLPPDEDIYFRVDFKDGVYEDFQYFKIQSSPDYITLNSGNMGITVGSNGNLGYNKDGTLNGIGITFKGTKILENIGLINAINSTTVADNAPVYLAVHERSKDFTTQQNIKFYNNSEADLDIRNTFNHSSSDLDIMVEQKTLAWEGPTESNYKILEYRITNTGNNTISNLHAAIFADWNLNNKDFNKANWDASHKLGYVHDPASDTLYAGLALLSDQAPIYYAINNKNFNGNIADISISISDSKKYSLVSQGIGHTSSGDVNNGNDVSHVLGGSILNLNTNKSEKLVIAVVVGNSLVDLQNSILQAQSRYQEYQNSPPLLYTAYTCPGTPTTIDPPQGDIYEFYSDINLSNLLTTGSSYTTPIVSSTQTYYAMNKDEAYDGDLVRVIAVPKHVNTNFSISPSPLLLDETGKTTVSMTDKSKDAVAWHWDFDNGYTATVENPIMNYTKKGTYTVQLTATNDLGCIEMTSKNLEVANRSNKPNINDQHICKGESINLSATNATQLRVYDDVLLSQEIFSGTNFASGSIYNDTIFYITSADSLYESNPTIVSVNISDVKADFSYSIDTLDLSQKNLLHFTSQSEHEVLYYWLIDNSLAKVSGDLMFDYSGYNSFEVMLIAEDSNSCLDSLAEIITPTGNPSPANQTYDICKGDKVLIAPQNGQIFYFYSDPGLNTLQYKGSSIEIVNIMTDTSLYITNIDSLKESTAAEIKINVSDLKAKFNAVYIPEMRSTIITNETTGATSYVWVISGDTISMEAIPDININQSGDYKLELYAKDNLGCQDSVSHSVRLEVISGVIDDHLTSQFKIYPNPTTGLLNISNRGDTEIEVLTTGGQLLLKVPSYKNYIDLKGLPNGTYLIKVQTKSSTFYRKVVKG</sequence>
<evidence type="ECO:0000256" key="1">
    <source>
        <dbReference type="ARBA" id="ARBA00011073"/>
    </source>
</evidence>
<dbReference type="Pfam" id="PF18962">
    <property type="entry name" value="Por_Secre_tail"/>
    <property type="match status" value="1"/>
</dbReference>
<dbReference type="NCBIfam" id="TIGR04183">
    <property type="entry name" value="Por_Secre_tail"/>
    <property type="match status" value="1"/>
</dbReference>
<evidence type="ECO:0000256" key="3">
    <source>
        <dbReference type="ARBA" id="ARBA00022801"/>
    </source>
</evidence>
<dbReference type="InterPro" id="IPR000209">
    <property type="entry name" value="Peptidase_S8/S53_dom"/>
</dbReference>
<dbReference type="InterPro" id="IPR023828">
    <property type="entry name" value="Peptidase_S8_Ser-AS"/>
</dbReference>
<name>A0A937G033_9BACT</name>
<evidence type="ECO:0000313" key="8">
    <source>
        <dbReference type="Proteomes" id="UP000614216"/>
    </source>
</evidence>
<dbReference type="InterPro" id="IPR036852">
    <property type="entry name" value="Peptidase_S8/S53_dom_sf"/>
</dbReference>
<dbReference type="SUPFAM" id="SSF52743">
    <property type="entry name" value="Subtilisin-like"/>
    <property type="match status" value="1"/>
</dbReference>
<dbReference type="PROSITE" id="PS00138">
    <property type="entry name" value="SUBTILASE_SER"/>
    <property type="match status" value="1"/>
</dbReference>
<dbReference type="InterPro" id="IPR000601">
    <property type="entry name" value="PKD_dom"/>
</dbReference>
<dbReference type="SMART" id="SM00089">
    <property type="entry name" value="PKD"/>
    <property type="match status" value="2"/>
</dbReference>
<comment type="caution">
    <text evidence="7">The sequence shown here is derived from an EMBL/GenBank/DDBJ whole genome shotgun (WGS) entry which is preliminary data.</text>
</comment>
<accession>A0A937G033</accession>
<keyword evidence="8" id="KW-1185">Reference proteome</keyword>
<evidence type="ECO:0000313" key="7">
    <source>
        <dbReference type="EMBL" id="MBL6448177.1"/>
    </source>
</evidence>
<feature type="domain" description="PKD" evidence="6">
    <location>
        <begin position="926"/>
        <end position="979"/>
    </location>
</feature>
<dbReference type="InterPro" id="IPR026444">
    <property type="entry name" value="Secre_tail"/>
</dbReference>
<dbReference type="PROSITE" id="PS50093">
    <property type="entry name" value="PKD"/>
    <property type="match status" value="1"/>
</dbReference>
<dbReference type="PANTHER" id="PTHR43399:SF4">
    <property type="entry name" value="CELL WALL-ASSOCIATED PROTEASE"/>
    <property type="match status" value="1"/>
</dbReference>
<dbReference type="EMBL" id="JAEUGD010000058">
    <property type="protein sequence ID" value="MBL6448177.1"/>
    <property type="molecule type" value="Genomic_DNA"/>
</dbReference>
<evidence type="ECO:0000259" key="6">
    <source>
        <dbReference type="PROSITE" id="PS50093"/>
    </source>
</evidence>
<dbReference type="SUPFAM" id="SSF49299">
    <property type="entry name" value="PKD domain"/>
    <property type="match status" value="2"/>
</dbReference>
<dbReference type="CDD" id="cd00146">
    <property type="entry name" value="PKD"/>
    <property type="match status" value="1"/>
</dbReference>
<dbReference type="Gene3D" id="2.60.40.10">
    <property type="entry name" value="Immunoglobulins"/>
    <property type="match status" value="2"/>
</dbReference>
<dbReference type="InterPro" id="IPR015500">
    <property type="entry name" value="Peptidase_S8_subtilisin-rel"/>
</dbReference>
<dbReference type="RefSeq" id="WP_202857706.1">
    <property type="nucleotide sequence ID" value="NZ_JAEUGD010000058.1"/>
</dbReference>
<evidence type="ECO:0000256" key="5">
    <source>
        <dbReference type="PROSITE-ProRule" id="PRU01240"/>
    </source>
</evidence>
<dbReference type="InterPro" id="IPR022409">
    <property type="entry name" value="PKD/Chitinase_dom"/>
</dbReference>
<evidence type="ECO:0000256" key="2">
    <source>
        <dbReference type="ARBA" id="ARBA00022670"/>
    </source>
</evidence>
<dbReference type="GO" id="GO:0006508">
    <property type="term" value="P:proteolysis"/>
    <property type="evidence" value="ECO:0007669"/>
    <property type="project" value="UniProtKB-KW"/>
</dbReference>
<dbReference type="Pfam" id="PF00082">
    <property type="entry name" value="Peptidase_S8"/>
    <property type="match status" value="1"/>
</dbReference>
<dbReference type="PROSITE" id="PS51892">
    <property type="entry name" value="SUBTILASE"/>
    <property type="match status" value="1"/>
</dbReference>
<reference evidence="7" key="1">
    <citation type="submission" date="2021-01" db="EMBL/GenBank/DDBJ databases">
        <title>Fulvivirga kasyanovii gen. nov., sp nov., a novel member of the phylum Bacteroidetes isolated from seawater in a mussel farm.</title>
        <authorList>
            <person name="Zhao L.-H."/>
            <person name="Wang Z.-J."/>
        </authorList>
    </citation>
    <scope>NUCLEOTIDE SEQUENCE</scope>
    <source>
        <strain evidence="7">29W222</strain>
    </source>
</reference>
<dbReference type="PRINTS" id="PR00723">
    <property type="entry name" value="SUBTILISIN"/>
</dbReference>
<evidence type="ECO:0000256" key="4">
    <source>
        <dbReference type="ARBA" id="ARBA00022825"/>
    </source>
</evidence>
<dbReference type="PANTHER" id="PTHR43399">
    <property type="entry name" value="SUBTILISIN-RELATED"/>
    <property type="match status" value="1"/>
</dbReference>
<proteinExistence type="inferred from homology"/>
<feature type="active site" description="Charge relay system" evidence="5">
    <location>
        <position position="204"/>
    </location>
</feature>
<protein>
    <submittedName>
        <fullName evidence="7">S8 family serine peptidase</fullName>
    </submittedName>
</protein>
<organism evidence="7 8">
    <name type="scientific">Fulvivirga marina</name>
    <dbReference type="NCBI Taxonomy" id="2494733"/>
    <lineage>
        <taxon>Bacteria</taxon>
        <taxon>Pseudomonadati</taxon>
        <taxon>Bacteroidota</taxon>
        <taxon>Cytophagia</taxon>
        <taxon>Cytophagales</taxon>
        <taxon>Fulvivirgaceae</taxon>
        <taxon>Fulvivirga</taxon>
    </lineage>
</organism>
<feature type="active site" description="Charge relay system" evidence="5">
    <location>
        <position position="359"/>
    </location>
</feature>
<dbReference type="InterPro" id="IPR013783">
    <property type="entry name" value="Ig-like_fold"/>
</dbReference>
<keyword evidence="3 5" id="KW-0378">Hydrolase</keyword>
<dbReference type="InterPro" id="IPR035986">
    <property type="entry name" value="PKD_dom_sf"/>
</dbReference>
<feature type="active site" description="Charge relay system" evidence="5">
    <location>
        <position position="149"/>
    </location>
</feature>
<dbReference type="InterPro" id="IPR051048">
    <property type="entry name" value="Peptidase_S8/S53_subtilisin"/>
</dbReference>
<keyword evidence="4 5" id="KW-0720">Serine protease</keyword>
<comment type="similarity">
    <text evidence="1 5">Belongs to the peptidase S8 family.</text>
</comment>
<gene>
    <name evidence="7" type="ORF">JMN32_17795</name>
</gene>